<dbReference type="SUPFAM" id="SSF52096">
    <property type="entry name" value="ClpP/crotonase"/>
    <property type="match status" value="2"/>
</dbReference>
<keyword evidence="6" id="KW-0472">Membrane</keyword>
<dbReference type="Gene3D" id="3.90.226.10">
    <property type="entry name" value="2-enoyl-CoA Hydratase, Chain A, domain 1"/>
    <property type="match status" value="3"/>
</dbReference>
<dbReference type="Pfam" id="PF01343">
    <property type="entry name" value="Peptidase_S49"/>
    <property type="match status" value="2"/>
</dbReference>
<evidence type="ECO:0000256" key="6">
    <source>
        <dbReference type="ARBA" id="ARBA00023136"/>
    </source>
</evidence>
<feature type="domain" description="Peptidase S49" evidence="7">
    <location>
        <begin position="126"/>
        <end position="280"/>
    </location>
</feature>
<evidence type="ECO:0000256" key="2">
    <source>
        <dbReference type="ARBA" id="ARBA00008683"/>
    </source>
</evidence>
<keyword evidence="9" id="KW-1185">Reference proteome</keyword>
<dbReference type="InterPro" id="IPR002142">
    <property type="entry name" value="Peptidase_S49"/>
</dbReference>
<evidence type="ECO:0000256" key="4">
    <source>
        <dbReference type="ARBA" id="ARBA00022801"/>
    </source>
</evidence>
<gene>
    <name evidence="8" type="primary">sppA</name>
    <name evidence="8" type="ORF">K3148_02375</name>
</gene>
<feature type="domain" description="Peptidase S49" evidence="7">
    <location>
        <begin position="378"/>
        <end position="528"/>
    </location>
</feature>
<dbReference type="CDD" id="cd07023">
    <property type="entry name" value="S49_Sppa_N_C"/>
    <property type="match status" value="1"/>
</dbReference>
<comment type="subcellular location">
    <subcellularLocation>
        <location evidence="1">Membrane</location>
    </subcellularLocation>
</comment>
<proteinExistence type="inferred from homology"/>
<keyword evidence="3" id="KW-0645">Protease</keyword>
<reference evidence="8 9" key="1">
    <citation type="submission" date="2021-08" db="EMBL/GenBank/DDBJ databases">
        <title>Comparative Genomics Analysis of the Genus Qipengyuania Reveals Extensive Genetic Diversity and Metabolic Versatility, Including the Description of Fifteen Novel Species.</title>
        <authorList>
            <person name="Liu Y."/>
        </authorList>
    </citation>
    <scope>NUCLEOTIDE SEQUENCE [LARGE SCALE GENOMIC DNA]</scope>
    <source>
        <strain evidence="8 9">1NDH13</strain>
    </source>
</reference>
<name>A0ABX8ZMP0_9SPHN</name>
<dbReference type="InterPro" id="IPR047217">
    <property type="entry name" value="S49_SppA_67K_type_N"/>
</dbReference>
<dbReference type="InterPro" id="IPR047272">
    <property type="entry name" value="S49_SppA_C"/>
</dbReference>
<dbReference type="InterPro" id="IPR004634">
    <property type="entry name" value="Pept_S49_pIV"/>
</dbReference>
<sequence>MHFAGKVWRLLVGIKDGLVLLFMLLFFALLFALLTARPSPAQVREGALLLELDGVIVEERTPIDPFAALLSGSAPVGEYQARDLVRAIDAAAKDERITAVVLDLDSFLGAGQVHLAEVGEALDRVRAADKPVLAYATAYADDGVFLAAHASEVWVNPQGGAFVAGPGGNRLYYAGLLEKLKVNARVYKVGTYKSAVEPYTESGMSEPARENAQALYGALWEEWQANVKKARPAADLKLVSGDPAAWVEAANGDLATAALNAGLVDKLGTRTQFNERVVELVGEDEWSDLPGAYPSTQLAAWLEDNPWPVESRRIGVVTVAGEIVDGEAGPGTAGGARIAALLDEALDEDLAGLVVRVDSPGGSALASEEIRNAILRHKEKDIPVAVSMANVAASGGYWVATPADRIFAEPETITGSIGIFAVIPTFEDAAAELGVNADGVQTGPLSGQPDPIAGFTPEVERILQAAIEDGYADFLTRVASSRQMSLEQVDRVGQGRVWDGGTARQIRLVDEYGGMAEALEWVAAQAELGDEKWAPVYLGAEQSTADTILRQWLVGEEEAGGRDVFAMLAGEQRARTSMIFTDAQRLLGTSGAQAYCLVCPSPALAKAQGERRFDGALARLVSFFAD</sequence>
<comment type="similarity">
    <text evidence="2">Belongs to the peptidase S49 family.</text>
</comment>
<evidence type="ECO:0000256" key="3">
    <source>
        <dbReference type="ARBA" id="ARBA00022670"/>
    </source>
</evidence>
<keyword evidence="5" id="KW-0720">Serine protease</keyword>
<dbReference type="InterPro" id="IPR029045">
    <property type="entry name" value="ClpP/crotonase-like_dom_sf"/>
</dbReference>
<dbReference type="PIRSF" id="PIRSF001217">
    <property type="entry name" value="Protease_4_SppA"/>
    <property type="match status" value="1"/>
</dbReference>
<protein>
    <submittedName>
        <fullName evidence="8">Signal peptide peptidase SppA</fullName>
    </submittedName>
</protein>
<accession>A0ABX8ZMP0</accession>
<dbReference type="RefSeq" id="WP_221425743.1">
    <property type="nucleotide sequence ID" value="NZ_CP081295.1"/>
</dbReference>
<dbReference type="InterPro" id="IPR004635">
    <property type="entry name" value="Pept_S49_SppA"/>
</dbReference>
<dbReference type="EMBL" id="CP081295">
    <property type="protein sequence ID" value="QZD90270.1"/>
    <property type="molecule type" value="Genomic_DNA"/>
</dbReference>
<dbReference type="NCBIfam" id="TIGR00705">
    <property type="entry name" value="SppA_67K"/>
    <property type="match status" value="1"/>
</dbReference>
<dbReference type="NCBIfam" id="TIGR00706">
    <property type="entry name" value="SppA_dom"/>
    <property type="match status" value="1"/>
</dbReference>
<dbReference type="PANTHER" id="PTHR33209:SF1">
    <property type="entry name" value="PEPTIDASE S49 DOMAIN-CONTAINING PROTEIN"/>
    <property type="match status" value="1"/>
</dbReference>
<dbReference type="Proteomes" id="UP000824281">
    <property type="component" value="Chromosome"/>
</dbReference>
<keyword evidence="4" id="KW-0378">Hydrolase</keyword>
<dbReference type="PANTHER" id="PTHR33209">
    <property type="entry name" value="PROTEASE 4"/>
    <property type="match status" value="1"/>
</dbReference>
<evidence type="ECO:0000313" key="9">
    <source>
        <dbReference type="Proteomes" id="UP000824281"/>
    </source>
</evidence>
<dbReference type="CDD" id="cd07018">
    <property type="entry name" value="S49_SppA_67K_type"/>
    <property type="match status" value="1"/>
</dbReference>
<dbReference type="Gene3D" id="6.20.330.10">
    <property type="match status" value="1"/>
</dbReference>
<organism evidence="8 9">
    <name type="scientific">Qipengyuania aurantiaca</name>
    <dbReference type="NCBI Taxonomy" id="2867233"/>
    <lineage>
        <taxon>Bacteria</taxon>
        <taxon>Pseudomonadati</taxon>
        <taxon>Pseudomonadota</taxon>
        <taxon>Alphaproteobacteria</taxon>
        <taxon>Sphingomonadales</taxon>
        <taxon>Erythrobacteraceae</taxon>
        <taxon>Qipengyuania</taxon>
    </lineage>
</organism>
<evidence type="ECO:0000259" key="7">
    <source>
        <dbReference type="Pfam" id="PF01343"/>
    </source>
</evidence>
<evidence type="ECO:0000256" key="1">
    <source>
        <dbReference type="ARBA" id="ARBA00004370"/>
    </source>
</evidence>
<evidence type="ECO:0000256" key="5">
    <source>
        <dbReference type="ARBA" id="ARBA00022825"/>
    </source>
</evidence>
<evidence type="ECO:0000313" key="8">
    <source>
        <dbReference type="EMBL" id="QZD90270.1"/>
    </source>
</evidence>